<dbReference type="InterPro" id="IPR017896">
    <property type="entry name" value="4Fe4S_Fe-S-bd"/>
</dbReference>
<evidence type="ECO:0000313" key="7">
    <source>
        <dbReference type="Proteomes" id="UP000267418"/>
    </source>
</evidence>
<dbReference type="PROSITE" id="PS00198">
    <property type="entry name" value="4FE4S_FER_1"/>
    <property type="match status" value="2"/>
</dbReference>
<keyword evidence="4" id="KW-0411">Iron-sulfur</keyword>
<keyword evidence="7" id="KW-1185">Reference proteome</keyword>
<dbReference type="InterPro" id="IPR050572">
    <property type="entry name" value="Fe-S_Ferredoxin"/>
</dbReference>
<evidence type="ECO:0000256" key="2">
    <source>
        <dbReference type="ARBA" id="ARBA00022723"/>
    </source>
</evidence>
<feature type="domain" description="4Fe-4S ferredoxin-type" evidence="5">
    <location>
        <begin position="1"/>
        <end position="30"/>
    </location>
</feature>
<evidence type="ECO:0000256" key="4">
    <source>
        <dbReference type="ARBA" id="ARBA00023014"/>
    </source>
</evidence>
<dbReference type="PANTHER" id="PTHR43687">
    <property type="entry name" value="ADENYLYLSULFATE REDUCTASE, BETA SUBUNIT"/>
    <property type="match status" value="1"/>
</dbReference>
<keyword evidence="3" id="KW-0408">Iron</keyword>
<dbReference type="Gene3D" id="3.30.70.20">
    <property type="match status" value="1"/>
</dbReference>
<comment type="caution">
    <text evidence="6">The sequence shown here is derived from an EMBL/GenBank/DDBJ whole genome shotgun (WGS) entry which is preliminary data.</text>
</comment>
<dbReference type="OrthoDB" id="9781785at2"/>
<keyword evidence="1" id="KW-0004">4Fe-4S</keyword>
<organism evidence="6 7">
    <name type="scientific">Variovorax gossypii</name>
    <dbReference type="NCBI Taxonomy" id="1679495"/>
    <lineage>
        <taxon>Bacteria</taxon>
        <taxon>Pseudomonadati</taxon>
        <taxon>Pseudomonadota</taxon>
        <taxon>Betaproteobacteria</taxon>
        <taxon>Burkholderiales</taxon>
        <taxon>Comamonadaceae</taxon>
        <taxon>Variovorax</taxon>
    </lineage>
</organism>
<evidence type="ECO:0000313" key="6">
    <source>
        <dbReference type="EMBL" id="RTQ36747.1"/>
    </source>
</evidence>
<dbReference type="SUPFAM" id="SSF54862">
    <property type="entry name" value="4Fe-4S ferredoxins"/>
    <property type="match status" value="1"/>
</dbReference>
<gene>
    <name evidence="6" type="ORF">EJP69_03115</name>
</gene>
<dbReference type="GO" id="GO:0051539">
    <property type="term" value="F:4 iron, 4 sulfur cluster binding"/>
    <property type="evidence" value="ECO:0007669"/>
    <property type="project" value="UniProtKB-KW"/>
</dbReference>
<dbReference type="Proteomes" id="UP000267418">
    <property type="component" value="Unassembled WGS sequence"/>
</dbReference>
<dbReference type="EMBL" id="RXOE01000001">
    <property type="protein sequence ID" value="RTQ36747.1"/>
    <property type="molecule type" value="Genomic_DNA"/>
</dbReference>
<evidence type="ECO:0000259" key="5">
    <source>
        <dbReference type="PROSITE" id="PS51379"/>
    </source>
</evidence>
<proteinExistence type="predicted"/>
<keyword evidence="2" id="KW-0479">Metal-binding</keyword>
<dbReference type="Pfam" id="PF13187">
    <property type="entry name" value="Fer4_9"/>
    <property type="match status" value="1"/>
</dbReference>
<protein>
    <submittedName>
        <fullName evidence="6">Ferredoxin family protein</fullName>
    </submittedName>
</protein>
<dbReference type="InterPro" id="IPR017900">
    <property type="entry name" value="4Fe4S_Fe_S_CS"/>
</dbReference>
<dbReference type="AlphaFoldDB" id="A0A3S0JB22"/>
<evidence type="ECO:0000256" key="1">
    <source>
        <dbReference type="ARBA" id="ARBA00022485"/>
    </source>
</evidence>
<reference evidence="6 7" key="1">
    <citation type="submission" date="2018-12" db="EMBL/GenBank/DDBJ databases">
        <title>The genome of Variovorax gossypii DSM 100435.</title>
        <authorList>
            <person name="Gao J."/>
            <person name="Sun J."/>
        </authorList>
    </citation>
    <scope>NUCLEOTIDE SEQUENCE [LARGE SCALE GENOMIC DNA]</scope>
    <source>
        <strain evidence="6 7">DSM 100435</strain>
    </source>
</reference>
<evidence type="ECO:0000256" key="3">
    <source>
        <dbReference type="ARBA" id="ARBA00023004"/>
    </source>
</evidence>
<dbReference type="GO" id="GO:0046872">
    <property type="term" value="F:metal ion binding"/>
    <property type="evidence" value="ECO:0007669"/>
    <property type="project" value="UniProtKB-KW"/>
</dbReference>
<dbReference type="PANTHER" id="PTHR43687:SF4">
    <property type="entry name" value="BLR5484 PROTEIN"/>
    <property type="match status" value="1"/>
</dbReference>
<dbReference type="RefSeq" id="WP_093195245.1">
    <property type="nucleotide sequence ID" value="NZ_RXOE01000001.1"/>
</dbReference>
<dbReference type="PROSITE" id="PS51379">
    <property type="entry name" value="4FE4S_FER_2"/>
    <property type="match status" value="2"/>
</dbReference>
<accession>A0A3S0JB22</accession>
<name>A0A3S0JB22_9BURK</name>
<sequence length="109" mass="11753">MIEVISAERCTACNICVNACPTNVFETVEGGPPRIARQDDCQTCFMCELYCPEDALYVAPIADRSATAEERDAAAAALMGSYRSAVGWGRGRQSTASADASFELLRRAH</sequence>
<feature type="domain" description="4Fe-4S ferredoxin-type" evidence="5">
    <location>
        <begin position="31"/>
        <end position="61"/>
    </location>
</feature>